<dbReference type="SUPFAM" id="SSF52540">
    <property type="entry name" value="P-loop containing nucleoside triphosphate hydrolases"/>
    <property type="match status" value="1"/>
</dbReference>
<dbReference type="GO" id="GO:0016740">
    <property type="term" value="F:transferase activity"/>
    <property type="evidence" value="ECO:0007669"/>
    <property type="project" value="UniProtKB-KW"/>
</dbReference>
<dbReference type="AlphaFoldDB" id="A0A4R2H0V9"/>
<reference evidence="1 2" key="1">
    <citation type="journal article" date="2015" name="Stand. Genomic Sci.">
        <title>Genomic Encyclopedia of Bacterial and Archaeal Type Strains, Phase III: the genomes of soil and plant-associated and newly described type strains.</title>
        <authorList>
            <person name="Whitman W.B."/>
            <person name="Woyke T."/>
            <person name="Klenk H.P."/>
            <person name="Zhou Y."/>
            <person name="Lilburn T.G."/>
            <person name="Beck B.J."/>
            <person name="De Vos P."/>
            <person name="Vandamme P."/>
            <person name="Eisen J.A."/>
            <person name="Garrity G."/>
            <person name="Hugenholtz P."/>
            <person name="Kyrpides N.C."/>
        </authorList>
    </citation>
    <scope>NUCLEOTIDE SEQUENCE [LARGE SCALE GENOMIC DNA]</scope>
    <source>
        <strain evidence="1 2">VKM Ac-2572</strain>
    </source>
</reference>
<organism evidence="1 2">
    <name type="scientific">Kribbella steppae</name>
    <dbReference type="NCBI Taxonomy" id="2512223"/>
    <lineage>
        <taxon>Bacteria</taxon>
        <taxon>Bacillati</taxon>
        <taxon>Actinomycetota</taxon>
        <taxon>Actinomycetes</taxon>
        <taxon>Propionibacteriales</taxon>
        <taxon>Kribbellaceae</taxon>
        <taxon>Kribbella</taxon>
    </lineage>
</organism>
<evidence type="ECO:0000313" key="2">
    <source>
        <dbReference type="Proteomes" id="UP000294508"/>
    </source>
</evidence>
<dbReference type="Proteomes" id="UP000294508">
    <property type="component" value="Unassembled WGS sequence"/>
</dbReference>
<sequence>MPKVVLVTGMQAAGKSTIAPLLASRLGPPAATLDGDVFYRGVVAGAEIMTPDPSPEAVHQLQLRYDASALIAQHYADAGFDFVCSDNIFEDDVERWFDKLHGVDPYLVMLTPSVESVVHRELARGGNNAYRDWQSSSDSLTDAVRAFQTYVDNTPRRGLWLDTTDQTPEESVEAILADLPKARW</sequence>
<dbReference type="EMBL" id="SLWN01000016">
    <property type="protein sequence ID" value="TCO18093.1"/>
    <property type="molecule type" value="Genomic_DNA"/>
</dbReference>
<dbReference type="OrthoDB" id="9811893at2"/>
<accession>A0A4R2H0V9</accession>
<proteinExistence type="predicted"/>
<dbReference type="RefSeq" id="WP_132214048.1">
    <property type="nucleotide sequence ID" value="NZ_SLWN01000016.1"/>
</dbReference>
<keyword evidence="2" id="KW-1185">Reference proteome</keyword>
<evidence type="ECO:0000313" key="1">
    <source>
        <dbReference type="EMBL" id="TCO18093.1"/>
    </source>
</evidence>
<keyword evidence="1" id="KW-0808">Transferase</keyword>
<gene>
    <name evidence="1" type="ORF">EV652_116121</name>
</gene>
<protein>
    <submittedName>
        <fullName evidence="1">Chloramphenicol phosphotransferase-like protein</fullName>
    </submittedName>
</protein>
<name>A0A4R2H0V9_9ACTN</name>
<dbReference type="Pfam" id="PF07931">
    <property type="entry name" value="CPT"/>
    <property type="match status" value="1"/>
</dbReference>
<comment type="caution">
    <text evidence="1">The sequence shown here is derived from an EMBL/GenBank/DDBJ whole genome shotgun (WGS) entry which is preliminary data.</text>
</comment>
<dbReference type="InterPro" id="IPR027417">
    <property type="entry name" value="P-loop_NTPase"/>
</dbReference>
<dbReference type="Gene3D" id="3.40.50.300">
    <property type="entry name" value="P-loop containing nucleotide triphosphate hydrolases"/>
    <property type="match status" value="1"/>
</dbReference>